<dbReference type="EMBL" id="CAICTM010000009">
    <property type="protein sequence ID" value="CAB9496792.1"/>
    <property type="molecule type" value="Genomic_DNA"/>
</dbReference>
<feature type="region of interest" description="Disordered" evidence="2">
    <location>
        <begin position="103"/>
        <end position="132"/>
    </location>
</feature>
<feature type="compositionally biased region" description="Polar residues" evidence="2">
    <location>
        <begin position="441"/>
        <end position="451"/>
    </location>
</feature>
<sequence length="463" mass="51047">MPQQRACRGPKWTQSHSDTGKVLKWVAGQFAAGRRDCTHTEFKATPQGQVLWITPEVRAIAGLAIPENAAAEAPPLVPGDDGEDLGAEDDILGGTLDEDEFVEEEEVADTTAPAPTPTPPPPPTPQSGNNMSFYTRHYVNDSMVDNNRGVVSTLYVARFDPPSGVTTVEATLREDMKTIDFRFMEPNGAHNGDVVEQQLDQPLRNTINRAEEDEIRDGDYEEINGTVWAKASIALPEAVEPYLVSPRIVDFGSLQNPVCYTTIPRTTRLMTTIGAWSKRNKPIKARDAFVPVSVEEAQRTATLFGLATPPPPNTRVPAPAPDPMLAQLLHRLNQQEAQVNQMRRQHEQELATQRQQFNTTTQQLDEQYKRAANARDEHVQANSPAAYQYFRENFNTMSEEDFRNLMQRMSMAAAPAAAPAPAPAPAPAGTETRPSHVFTVSDESTAGGSSMSEEEQFKTPRND</sequence>
<reference evidence="3" key="1">
    <citation type="submission" date="2020-06" db="EMBL/GenBank/DDBJ databases">
        <authorList>
            <consortium name="Plant Systems Biology data submission"/>
        </authorList>
    </citation>
    <scope>NUCLEOTIDE SEQUENCE</scope>
    <source>
        <strain evidence="3">D6</strain>
    </source>
</reference>
<evidence type="ECO:0000313" key="4">
    <source>
        <dbReference type="Proteomes" id="UP001153069"/>
    </source>
</evidence>
<feature type="region of interest" description="Disordered" evidence="2">
    <location>
        <begin position="416"/>
        <end position="463"/>
    </location>
</feature>
<feature type="compositionally biased region" description="Pro residues" evidence="2">
    <location>
        <begin position="114"/>
        <end position="125"/>
    </location>
</feature>
<accession>A0A9N8D5I8</accession>
<name>A0A9N8D5I8_9STRA</name>
<evidence type="ECO:0000256" key="1">
    <source>
        <dbReference type="SAM" id="Coils"/>
    </source>
</evidence>
<comment type="caution">
    <text evidence="3">The sequence shown here is derived from an EMBL/GenBank/DDBJ whole genome shotgun (WGS) entry which is preliminary data.</text>
</comment>
<dbReference type="Proteomes" id="UP001153069">
    <property type="component" value="Unassembled WGS sequence"/>
</dbReference>
<keyword evidence="4" id="KW-1185">Reference proteome</keyword>
<organism evidence="3 4">
    <name type="scientific">Seminavis robusta</name>
    <dbReference type="NCBI Taxonomy" id="568900"/>
    <lineage>
        <taxon>Eukaryota</taxon>
        <taxon>Sar</taxon>
        <taxon>Stramenopiles</taxon>
        <taxon>Ochrophyta</taxon>
        <taxon>Bacillariophyta</taxon>
        <taxon>Bacillariophyceae</taxon>
        <taxon>Bacillariophycidae</taxon>
        <taxon>Naviculales</taxon>
        <taxon>Naviculaceae</taxon>
        <taxon>Seminavis</taxon>
    </lineage>
</organism>
<keyword evidence="1" id="KW-0175">Coiled coil</keyword>
<feature type="coiled-coil region" evidence="1">
    <location>
        <begin position="325"/>
        <end position="363"/>
    </location>
</feature>
<gene>
    <name evidence="3" type="ORF">SEMRO_9_G007580.1</name>
</gene>
<protein>
    <submittedName>
        <fullName evidence="3">Uncharacterized protein</fullName>
    </submittedName>
</protein>
<feature type="region of interest" description="Disordered" evidence="2">
    <location>
        <begin position="71"/>
        <end position="91"/>
    </location>
</feature>
<feature type="compositionally biased region" description="Acidic residues" evidence="2">
    <location>
        <begin position="80"/>
        <end position="91"/>
    </location>
</feature>
<dbReference type="AlphaFoldDB" id="A0A9N8D5I8"/>
<evidence type="ECO:0000256" key="2">
    <source>
        <dbReference type="SAM" id="MobiDB-lite"/>
    </source>
</evidence>
<evidence type="ECO:0000313" key="3">
    <source>
        <dbReference type="EMBL" id="CAB9496792.1"/>
    </source>
</evidence>
<proteinExistence type="predicted"/>